<accession>W6T7U7</accession>
<protein>
    <submittedName>
        <fullName evidence="4">TetR family transcriptional regulator</fullName>
    </submittedName>
</protein>
<dbReference type="Gene3D" id="1.10.357.10">
    <property type="entry name" value="Tetracycline Repressor, domain 2"/>
    <property type="match status" value="1"/>
</dbReference>
<dbReference type="AlphaFoldDB" id="W6T7U7"/>
<dbReference type="GO" id="GO:0003677">
    <property type="term" value="F:DNA binding"/>
    <property type="evidence" value="ECO:0007669"/>
    <property type="project" value="UniProtKB-UniRule"/>
</dbReference>
<feature type="DNA-binding region" description="H-T-H motif" evidence="2">
    <location>
        <begin position="25"/>
        <end position="44"/>
    </location>
</feature>
<organism evidence="4 5">
    <name type="scientific">Lactiplantibacillus fabifermentans T30PCM01</name>
    <dbReference type="NCBI Taxonomy" id="1400520"/>
    <lineage>
        <taxon>Bacteria</taxon>
        <taxon>Bacillati</taxon>
        <taxon>Bacillota</taxon>
        <taxon>Bacilli</taxon>
        <taxon>Lactobacillales</taxon>
        <taxon>Lactobacillaceae</taxon>
        <taxon>Lactiplantibacillus</taxon>
    </lineage>
</organism>
<reference evidence="4 5" key="1">
    <citation type="journal article" date="2014" name="Genome Announc.">
        <title>Genome Sequence of Lactobacillus fabifermentans Strain T30PCM01, Isolated from Fermenting Grape Marc.</title>
        <authorList>
            <person name="Treu L."/>
            <person name="Vendramin V."/>
            <person name="Bovo B."/>
            <person name="Giacomini A."/>
            <person name="Corich V."/>
            <person name="Campanaro S."/>
        </authorList>
    </citation>
    <scope>NUCLEOTIDE SEQUENCE [LARGE SCALE GENOMIC DNA]</scope>
    <source>
        <strain evidence="4 5">T30PCM01</strain>
    </source>
</reference>
<evidence type="ECO:0000256" key="1">
    <source>
        <dbReference type="ARBA" id="ARBA00023125"/>
    </source>
</evidence>
<sequence>MTTGEAKIKAALITLLKQTTFEHVTVTAIVTQADINRGTFYQHYTDKYDLLNQLEMQFEQALAAIFARYFDETMTPNHLEPYPVVQQAVQLVANNFALLQALLGPNGDPRLEYRLKQRTKSAVQHQLTNRKGAPKLTPQLPAEFAWNLEIDGIFDVFKVWLSQSKPVTPTELSQILMQTRYLSPYKMLGLTTD</sequence>
<gene>
    <name evidence="4" type="ORF">LFAB_07315</name>
</gene>
<dbReference type="PROSITE" id="PS50977">
    <property type="entry name" value="HTH_TETR_2"/>
    <property type="match status" value="1"/>
</dbReference>
<dbReference type="PANTHER" id="PTHR43479:SF7">
    <property type="entry name" value="TETR-FAMILY TRANSCRIPTIONAL REGULATOR"/>
    <property type="match status" value="1"/>
</dbReference>
<evidence type="ECO:0000313" key="5">
    <source>
        <dbReference type="Proteomes" id="UP000019247"/>
    </source>
</evidence>
<dbReference type="InterPro" id="IPR039532">
    <property type="entry name" value="TetR_C_Firmicutes"/>
</dbReference>
<dbReference type="SUPFAM" id="SSF46689">
    <property type="entry name" value="Homeodomain-like"/>
    <property type="match status" value="1"/>
</dbReference>
<dbReference type="PATRIC" id="fig|1400520.3.peg.1432"/>
<dbReference type="InterPro" id="IPR050624">
    <property type="entry name" value="HTH-type_Tx_Regulator"/>
</dbReference>
<comment type="caution">
    <text evidence="4">The sequence shown here is derived from an EMBL/GenBank/DDBJ whole genome shotgun (WGS) entry which is preliminary data.</text>
</comment>
<dbReference type="OrthoDB" id="9810250at2"/>
<keyword evidence="1 2" id="KW-0238">DNA-binding</keyword>
<dbReference type="InterPro" id="IPR001647">
    <property type="entry name" value="HTH_TetR"/>
</dbReference>
<dbReference type="eggNOG" id="COG1309">
    <property type="taxonomic scope" value="Bacteria"/>
</dbReference>
<proteinExistence type="predicted"/>
<evidence type="ECO:0000259" key="3">
    <source>
        <dbReference type="PROSITE" id="PS50977"/>
    </source>
</evidence>
<dbReference type="PANTHER" id="PTHR43479">
    <property type="entry name" value="ACREF/ENVCD OPERON REPRESSOR-RELATED"/>
    <property type="match status" value="1"/>
</dbReference>
<feature type="domain" description="HTH tetR-type" evidence="3">
    <location>
        <begin position="2"/>
        <end position="62"/>
    </location>
</feature>
<dbReference type="Proteomes" id="UP000019247">
    <property type="component" value="Unassembled WGS sequence"/>
</dbReference>
<dbReference type="HOGENOM" id="CLU_087539_0_0_9"/>
<evidence type="ECO:0000256" key="2">
    <source>
        <dbReference type="PROSITE-ProRule" id="PRU00335"/>
    </source>
</evidence>
<dbReference type="Pfam" id="PF14278">
    <property type="entry name" value="TetR_C_8"/>
    <property type="match status" value="1"/>
</dbReference>
<dbReference type="Pfam" id="PF00440">
    <property type="entry name" value="TetR_N"/>
    <property type="match status" value="1"/>
</dbReference>
<dbReference type="RefSeq" id="WP_051502053.1">
    <property type="nucleotide sequence ID" value="NZ_KK036486.1"/>
</dbReference>
<name>W6T7U7_9LACO</name>
<dbReference type="STRING" id="1400520.LFAB_07315"/>
<evidence type="ECO:0000313" key="4">
    <source>
        <dbReference type="EMBL" id="ETY74421.1"/>
    </source>
</evidence>
<dbReference type="InterPro" id="IPR009057">
    <property type="entry name" value="Homeodomain-like_sf"/>
</dbReference>
<dbReference type="EMBL" id="AWWK01000033">
    <property type="protein sequence ID" value="ETY74421.1"/>
    <property type="molecule type" value="Genomic_DNA"/>
</dbReference>